<feature type="compositionally biased region" description="Basic residues" evidence="2">
    <location>
        <begin position="29"/>
        <end position="39"/>
    </location>
</feature>
<dbReference type="PROSITE" id="PS50966">
    <property type="entry name" value="ZF_SWIM"/>
    <property type="match status" value="1"/>
</dbReference>
<dbReference type="OrthoDB" id="2122982at2759"/>
<evidence type="ECO:0000256" key="2">
    <source>
        <dbReference type="SAM" id="MobiDB-lite"/>
    </source>
</evidence>
<dbReference type="InterPro" id="IPR007527">
    <property type="entry name" value="Znf_SWIM"/>
</dbReference>
<gene>
    <name evidence="5" type="ORF">BD289DRAFT_461683</name>
</gene>
<dbReference type="PANTHER" id="PTHR21540">
    <property type="entry name" value="RING FINGER AND SWIM DOMAIN-CONTAINING PROTEIN 2"/>
    <property type="match status" value="1"/>
</dbReference>
<dbReference type="InParanoid" id="A0A2T3A461"/>
<feature type="domain" description="RING-type" evidence="3">
    <location>
        <begin position="186"/>
        <end position="240"/>
    </location>
</feature>
<dbReference type="GO" id="GO:0061630">
    <property type="term" value="F:ubiquitin protein ligase activity"/>
    <property type="evidence" value="ECO:0007669"/>
    <property type="project" value="InterPro"/>
</dbReference>
<dbReference type="CDD" id="cd16494">
    <property type="entry name" value="RING-CH-C4HC3_ZSWM2"/>
    <property type="match status" value="1"/>
</dbReference>
<feature type="domain" description="SWIM-type" evidence="4">
    <location>
        <begin position="105"/>
        <end position="137"/>
    </location>
</feature>
<dbReference type="Proteomes" id="UP000241462">
    <property type="component" value="Unassembled WGS sequence"/>
</dbReference>
<dbReference type="Pfam" id="PF13639">
    <property type="entry name" value="zf-RING_2"/>
    <property type="match status" value="1"/>
</dbReference>
<keyword evidence="1" id="KW-0479">Metal-binding</keyword>
<keyword evidence="6" id="KW-1185">Reference proteome</keyword>
<dbReference type="InterPro" id="IPR013083">
    <property type="entry name" value="Znf_RING/FYVE/PHD"/>
</dbReference>
<dbReference type="PROSITE" id="PS50089">
    <property type="entry name" value="ZF_RING_2"/>
    <property type="match status" value="1"/>
</dbReference>
<dbReference type="SUPFAM" id="SSF57850">
    <property type="entry name" value="RING/U-box"/>
    <property type="match status" value="1"/>
</dbReference>
<evidence type="ECO:0000259" key="3">
    <source>
        <dbReference type="PROSITE" id="PS50089"/>
    </source>
</evidence>
<evidence type="ECO:0000256" key="1">
    <source>
        <dbReference type="PROSITE-ProRule" id="PRU00175"/>
    </source>
</evidence>
<dbReference type="AlphaFoldDB" id="A0A2T3A461"/>
<dbReference type="PANTHER" id="PTHR21540:SF0">
    <property type="entry name" value="PHD FAMILY PROTEIN"/>
    <property type="match status" value="1"/>
</dbReference>
<dbReference type="EMBL" id="KZ678476">
    <property type="protein sequence ID" value="PSR82488.1"/>
    <property type="molecule type" value="Genomic_DNA"/>
</dbReference>
<sequence length="304" mass="33764">MGSNHYQNASHGASSAYYSRRAHTATGHGVRKPQAKAKAKSVDANAIATGEKRLRRYRDKEPLSFGPILERATTQRFYVLSQTACGTDDCPELFLQVSGSTGNVYDVCIAQQPSCSCPHALAGNQCKHIVFVLKKVLRASHHHVYQLALLSTELVEIMGKASQRAHAASWDQRTGEDGRKAVEGDCPICFDEMGVGRGSEPLVWCQGACGQNIHRRCMEVWAATKRQAGRAAEVPCPYCRAPWTEAGAGADRTSRSVDIGRAKFTRDGYQNVADQVDVSTRRDYSTYSRWWSGHPDYYGRRRYR</sequence>
<evidence type="ECO:0000313" key="6">
    <source>
        <dbReference type="Proteomes" id="UP000241462"/>
    </source>
</evidence>
<dbReference type="InterPro" id="IPR039903">
    <property type="entry name" value="Zswim2"/>
</dbReference>
<dbReference type="STRING" id="2025994.A0A2T3A461"/>
<feature type="region of interest" description="Disordered" evidence="2">
    <location>
        <begin position="22"/>
        <end position="42"/>
    </location>
</feature>
<accession>A0A2T3A461</accession>
<dbReference type="Gene3D" id="3.30.40.10">
    <property type="entry name" value="Zinc/RING finger domain, C3HC4 (zinc finger)"/>
    <property type="match status" value="1"/>
</dbReference>
<dbReference type="GO" id="GO:0008270">
    <property type="term" value="F:zinc ion binding"/>
    <property type="evidence" value="ECO:0007669"/>
    <property type="project" value="UniProtKB-KW"/>
</dbReference>
<evidence type="ECO:0000313" key="5">
    <source>
        <dbReference type="EMBL" id="PSR82488.1"/>
    </source>
</evidence>
<organism evidence="5 6">
    <name type="scientific">Coniella lustricola</name>
    <dbReference type="NCBI Taxonomy" id="2025994"/>
    <lineage>
        <taxon>Eukaryota</taxon>
        <taxon>Fungi</taxon>
        <taxon>Dikarya</taxon>
        <taxon>Ascomycota</taxon>
        <taxon>Pezizomycotina</taxon>
        <taxon>Sordariomycetes</taxon>
        <taxon>Sordariomycetidae</taxon>
        <taxon>Diaporthales</taxon>
        <taxon>Schizoparmaceae</taxon>
        <taxon>Coniella</taxon>
    </lineage>
</organism>
<keyword evidence="1" id="KW-0862">Zinc</keyword>
<name>A0A2T3A461_9PEZI</name>
<evidence type="ECO:0000259" key="4">
    <source>
        <dbReference type="PROSITE" id="PS50966"/>
    </source>
</evidence>
<reference evidence="5 6" key="1">
    <citation type="journal article" date="2018" name="Mycol. Prog.">
        <title>Coniella lustricola, a new species from submerged detritus.</title>
        <authorList>
            <person name="Raudabaugh D.B."/>
            <person name="Iturriaga T."/>
            <person name="Carver A."/>
            <person name="Mondo S."/>
            <person name="Pangilinan J."/>
            <person name="Lipzen A."/>
            <person name="He G."/>
            <person name="Amirebrahimi M."/>
            <person name="Grigoriev I.V."/>
            <person name="Miller A.N."/>
        </authorList>
    </citation>
    <scope>NUCLEOTIDE SEQUENCE [LARGE SCALE GENOMIC DNA]</scope>
    <source>
        <strain evidence="5 6">B22-T-1</strain>
    </source>
</reference>
<proteinExistence type="predicted"/>
<keyword evidence="1" id="KW-0863">Zinc-finger</keyword>
<protein>
    <submittedName>
        <fullName evidence="5">Uncharacterized protein</fullName>
    </submittedName>
</protein>
<dbReference type="InterPro" id="IPR001841">
    <property type="entry name" value="Znf_RING"/>
</dbReference>